<feature type="transmembrane region" description="Helical" evidence="7">
    <location>
        <begin position="149"/>
        <end position="176"/>
    </location>
</feature>
<dbReference type="Proteomes" id="UP000546257">
    <property type="component" value="Unassembled WGS sequence"/>
</dbReference>
<protein>
    <submittedName>
        <fullName evidence="9">ABC transporter permease</fullName>
    </submittedName>
</protein>
<evidence type="ECO:0000256" key="5">
    <source>
        <dbReference type="ARBA" id="ARBA00022989"/>
    </source>
</evidence>
<evidence type="ECO:0000313" key="10">
    <source>
        <dbReference type="Proteomes" id="UP000546257"/>
    </source>
</evidence>
<dbReference type="Gene3D" id="1.10.3720.10">
    <property type="entry name" value="MetI-like"/>
    <property type="match status" value="1"/>
</dbReference>
<comment type="caution">
    <text evidence="9">The sequence shown here is derived from an EMBL/GenBank/DDBJ whole genome shotgun (WGS) entry which is preliminary data.</text>
</comment>
<keyword evidence="4 7" id="KW-0812">Transmembrane</keyword>
<feature type="transmembrane region" description="Helical" evidence="7">
    <location>
        <begin position="38"/>
        <end position="57"/>
    </location>
</feature>
<dbReference type="GO" id="GO:0055085">
    <property type="term" value="P:transmembrane transport"/>
    <property type="evidence" value="ECO:0007669"/>
    <property type="project" value="InterPro"/>
</dbReference>
<feature type="transmembrane region" description="Helical" evidence="7">
    <location>
        <begin position="218"/>
        <end position="245"/>
    </location>
</feature>
<evidence type="ECO:0000259" key="8">
    <source>
        <dbReference type="PROSITE" id="PS50928"/>
    </source>
</evidence>
<name>A0A7J9SFR9_9EURY</name>
<sequence>MSSGYSFDPETAIERLRSEAERAWRTLRFVLQDNAAKAGFAAILTFGFLGIFGPMIAPYHPIEDTLRQGGSMMRLQPPGGKAVLGTTSFGKDVLSQFLAGARPTLIVGLFGGVGTGVVGFLVGLTSGYFGGRVDEFLMRLTDLTFALPFLPMALVILSFVTPSIWLITAVLVTFLWKMPARVIRSEVMTVKERTFVKSARARGAGHLRTMFLHVAPNVLGIGFLYTAYAVGWSIVAGASLAFLGFGDPTTTSWGRMLQQVFRSGAIRVAWWWVLPPSIGIGAVTTGVFLVGRAFEEIVNPDLQTDKE</sequence>
<dbReference type="RefSeq" id="WP_185191231.1">
    <property type="nucleotide sequence ID" value="NZ_JACKXD010000001.1"/>
</dbReference>
<evidence type="ECO:0000256" key="2">
    <source>
        <dbReference type="ARBA" id="ARBA00022448"/>
    </source>
</evidence>
<reference evidence="9 10" key="1">
    <citation type="submission" date="2020-08" db="EMBL/GenBank/DDBJ databases">
        <authorList>
            <person name="Seo M.-J."/>
        </authorList>
    </citation>
    <scope>NUCLEOTIDE SEQUENCE [LARGE SCALE GENOMIC DNA]</scope>
    <source>
        <strain evidence="9 10">MBLA0160</strain>
    </source>
</reference>
<dbReference type="SUPFAM" id="SSF161098">
    <property type="entry name" value="MetI-like"/>
    <property type="match status" value="1"/>
</dbReference>
<keyword evidence="10" id="KW-1185">Reference proteome</keyword>
<keyword evidence="3" id="KW-1003">Cell membrane</keyword>
<keyword evidence="6 7" id="KW-0472">Membrane</keyword>
<comment type="subcellular location">
    <subcellularLocation>
        <location evidence="1 7">Cell membrane</location>
        <topology evidence="1 7">Multi-pass membrane protein</topology>
    </subcellularLocation>
</comment>
<dbReference type="Pfam" id="PF00528">
    <property type="entry name" value="BPD_transp_1"/>
    <property type="match status" value="1"/>
</dbReference>
<dbReference type="AlphaFoldDB" id="A0A7J9SFR9"/>
<evidence type="ECO:0000256" key="7">
    <source>
        <dbReference type="RuleBase" id="RU363032"/>
    </source>
</evidence>
<evidence type="ECO:0000313" key="9">
    <source>
        <dbReference type="EMBL" id="MBB6644846.1"/>
    </source>
</evidence>
<dbReference type="PROSITE" id="PS50928">
    <property type="entry name" value="ABC_TM1"/>
    <property type="match status" value="1"/>
</dbReference>
<gene>
    <name evidence="9" type="ORF">H5V44_00755</name>
</gene>
<evidence type="ECO:0000256" key="3">
    <source>
        <dbReference type="ARBA" id="ARBA00022475"/>
    </source>
</evidence>
<feature type="transmembrane region" description="Helical" evidence="7">
    <location>
        <begin position="269"/>
        <end position="290"/>
    </location>
</feature>
<dbReference type="GO" id="GO:0005886">
    <property type="term" value="C:plasma membrane"/>
    <property type="evidence" value="ECO:0007669"/>
    <property type="project" value="UniProtKB-SubCell"/>
</dbReference>
<keyword evidence="2 7" id="KW-0813">Transport</keyword>
<dbReference type="InterPro" id="IPR035906">
    <property type="entry name" value="MetI-like_sf"/>
</dbReference>
<dbReference type="InterPro" id="IPR050366">
    <property type="entry name" value="BP-dependent_transpt_permease"/>
</dbReference>
<comment type="similarity">
    <text evidence="7">Belongs to the binding-protein-dependent transport system permease family.</text>
</comment>
<dbReference type="EMBL" id="JACKXD010000001">
    <property type="protein sequence ID" value="MBB6644846.1"/>
    <property type="molecule type" value="Genomic_DNA"/>
</dbReference>
<dbReference type="PANTHER" id="PTHR43386">
    <property type="entry name" value="OLIGOPEPTIDE TRANSPORT SYSTEM PERMEASE PROTEIN APPC"/>
    <property type="match status" value="1"/>
</dbReference>
<keyword evidence="5 7" id="KW-1133">Transmembrane helix</keyword>
<accession>A0A7J9SFR9</accession>
<evidence type="ECO:0000256" key="6">
    <source>
        <dbReference type="ARBA" id="ARBA00023136"/>
    </source>
</evidence>
<organism evidence="9 10">
    <name type="scientific">Halobellus ruber</name>
    <dbReference type="NCBI Taxonomy" id="2761102"/>
    <lineage>
        <taxon>Archaea</taxon>
        <taxon>Methanobacteriati</taxon>
        <taxon>Methanobacteriota</taxon>
        <taxon>Stenosarchaea group</taxon>
        <taxon>Halobacteria</taxon>
        <taxon>Halobacteriales</taxon>
        <taxon>Haloferacaceae</taxon>
        <taxon>Halobellus</taxon>
    </lineage>
</organism>
<dbReference type="InterPro" id="IPR000515">
    <property type="entry name" value="MetI-like"/>
</dbReference>
<proteinExistence type="inferred from homology"/>
<evidence type="ECO:0000256" key="1">
    <source>
        <dbReference type="ARBA" id="ARBA00004651"/>
    </source>
</evidence>
<feature type="domain" description="ABC transmembrane type-1" evidence="8">
    <location>
        <begin position="101"/>
        <end position="291"/>
    </location>
</feature>
<dbReference type="CDD" id="cd06261">
    <property type="entry name" value="TM_PBP2"/>
    <property type="match status" value="1"/>
</dbReference>
<dbReference type="PANTHER" id="PTHR43386:SF1">
    <property type="entry name" value="D,D-DIPEPTIDE TRANSPORT SYSTEM PERMEASE PROTEIN DDPC-RELATED"/>
    <property type="match status" value="1"/>
</dbReference>
<feature type="transmembrane region" description="Helical" evidence="7">
    <location>
        <begin position="105"/>
        <end position="129"/>
    </location>
</feature>
<evidence type="ECO:0000256" key="4">
    <source>
        <dbReference type="ARBA" id="ARBA00022692"/>
    </source>
</evidence>